<feature type="domain" description="Ferric oxidoreductase" evidence="8">
    <location>
        <begin position="58"/>
        <end position="172"/>
    </location>
</feature>
<feature type="transmembrane region" description="Helical" evidence="7">
    <location>
        <begin position="183"/>
        <end position="205"/>
    </location>
</feature>
<dbReference type="HAMAP" id="MF_01207">
    <property type="entry name" value="MsrQ"/>
    <property type="match status" value="1"/>
</dbReference>
<comment type="subcellular location">
    <subcellularLocation>
        <location evidence="7">Cell membrane</location>
        <topology evidence="7">Multi-pass membrane protein</topology>
    </subcellularLocation>
    <subcellularLocation>
        <location evidence="1">Membrane</location>
        <topology evidence="1">Multi-pass membrane protein</topology>
    </subcellularLocation>
</comment>
<keyword evidence="2 7" id="KW-0813">Transport</keyword>
<dbReference type="AlphaFoldDB" id="A0A1E5Q8N1"/>
<keyword evidence="5 7" id="KW-0408">Iron</keyword>
<reference evidence="10" key="1">
    <citation type="submission" date="2016-07" db="EMBL/GenBank/DDBJ databases">
        <authorList>
            <person name="Florea S."/>
            <person name="Webb J.S."/>
            <person name="Jaromczyk J."/>
            <person name="Schardl C.L."/>
        </authorList>
    </citation>
    <scope>NUCLEOTIDE SEQUENCE [LARGE SCALE GENOMIC DNA]</scope>
    <source>
        <strain evidence="10">MV-1</strain>
    </source>
</reference>
<dbReference type="GO" id="GO:0016679">
    <property type="term" value="F:oxidoreductase activity, acting on diphenols and related substances as donors"/>
    <property type="evidence" value="ECO:0007669"/>
    <property type="project" value="TreeGrafter"/>
</dbReference>
<comment type="subunit">
    <text evidence="7">Heterodimer of a catalytic subunit (MsrP) and a heme-binding subunit (MsrQ).</text>
</comment>
<dbReference type="GO" id="GO:0046872">
    <property type="term" value="F:metal ion binding"/>
    <property type="evidence" value="ECO:0007669"/>
    <property type="project" value="UniProtKB-KW"/>
</dbReference>
<protein>
    <recommendedName>
        <fullName evidence="7">Protein-methionine-sulfoxide reductase heme-binding subunit MsrQ</fullName>
    </recommendedName>
    <alternativeName>
        <fullName evidence="7">Flavocytochrome MsrQ</fullName>
    </alternativeName>
</protein>
<evidence type="ECO:0000256" key="4">
    <source>
        <dbReference type="ARBA" id="ARBA00022989"/>
    </source>
</evidence>
<gene>
    <name evidence="7" type="primary">msrQ</name>
    <name evidence="9" type="ORF">BEN30_08440</name>
</gene>
<dbReference type="PANTHER" id="PTHR36964">
    <property type="entry name" value="PROTEIN-METHIONINE-SULFOXIDE REDUCTASE HEME-BINDING SUBUNIT MSRQ"/>
    <property type="match status" value="1"/>
</dbReference>
<feature type="transmembrane region" description="Helical" evidence="7">
    <location>
        <begin position="94"/>
        <end position="114"/>
    </location>
</feature>
<dbReference type="Pfam" id="PF01794">
    <property type="entry name" value="Ferric_reduct"/>
    <property type="match status" value="1"/>
</dbReference>
<keyword evidence="4 7" id="KW-1133">Transmembrane helix</keyword>
<dbReference type="InterPro" id="IPR022837">
    <property type="entry name" value="MsrQ-like"/>
</dbReference>
<keyword evidence="7" id="KW-0285">Flavoprotein</keyword>
<evidence type="ECO:0000313" key="10">
    <source>
        <dbReference type="Proteomes" id="UP000095347"/>
    </source>
</evidence>
<proteinExistence type="inferred from homology"/>
<evidence type="ECO:0000313" key="9">
    <source>
        <dbReference type="EMBL" id="OEJ67749.1"/>
    </source>
</evidence>
<accession>A0A1E5Q8N1</accession>
<evidence type="ECO:0000256" key="3">
    <source>
        <dbReference type="ARBA" id="ARBA00022692"/>
    </source>
</evidence>
<evidence type="ECO:0000259" key="8">
    <source>
        <dbReference type="Pfam" id="PF01794"/>
    </source>
</evidence>
<dbReference type="STRING" id="28181.BEN30_08440"/>
<evidence type="ECO:0000256" key="6">
    <source>
        <dbReference type="ARBA" id="ARBA00023136"/>
    </source>
</evidence>
<comment type="caution">
    <text evidence="9">The sequence shown here is derived from an EMBL/GenBank/DDBJ whole genome shotgun (WGS) entry which is preliminary data.</text>
</comment>
<keyword evidence="7" id="KW-0479">Metal-binding</keyword>
<comment type="cofactor">
    <cofactor evidence="7">
        <name>heme b</name>
        <dbReference type="ChEBI" id="CHEBI:60344"/>
    </cofactor>
    <text evidence="7">Binds 1 heme b (iron(II)-protoporphyrin IX) group per subunit.</text>
</comment>
<evidence type="ECO:0000256" key="7">
    <source>
        <dbReference type="HAMAP-Rule" id="MF_01207"/>
    </source>
</evidence>
<keyword evidence="7" id="KW-0288">FMN</keyword>
<feature type="transmembrane region" description="Helical" evidence="7">
    <location>
        <begin position="20"/>
        <end position="41"/>
    </location>
</feature>
<dbReference type="GO" id="GO:0030091">
    <property type="term" value="P:protein repair"/>
    <property type="evidence" value="ECO:0007669"/>
    <property type="project" value="UniProtKB-UniRule"/>
</dbReference>
<dbReference type="GO" id="GO:0020037">
    <property type="term" value="F:heme binding"/>
    <property type="evidence" value="ECO:0007669"/>
    <property type="project" value="UniProtKB-UniRule"/>
</dbReference>
<keyword evidence="7" id="KW-0349">Heme</keyword>
<organism evidence="9 10">
    <name type="scientific">Magnetovibrio blakemorei</name>
    <dbReference type="NCBI Taxonomy" id="28181"/>
    <lineage>
        <taxon>Bacteria</taxon>
        <taxon>Pseudomonadati</taxon>
        <taxon>Pseudomonadota</taxon>
        <taxon>Alphaproteobacteria</taxon>
        <taxon>Rhodospirillales</taxon>
        <taxon>Magnetovibrionaceae</taxon>
        <taxon>Magnetovibrio</taxon>
    </lineage>
</organism>
<dbReference type="EMBL" id="MCGG01000020">
    <property type="protein sequence ID" value="OEJ67749.1"/>
    <property type="molecule type" value="Genomic_DNA"/>
</dbReference>
<keyword evidence="10" id="KW-1185">Reference proteome</keyword>
<keyword evidence="7" id="KW-1003">Cell membrane</keyword>
<feature type="transmembrane region" description="Helical" evidence="7">
    <location>
        <begin position="126"/>
        <end position="148"/>
    </location>
</feature>
<comment type="function">
    <text evidence="7">Part of the MsrPQ system that repairs oxidized periplasmic proteins containing methionine sulfoxide residues (Met-O), using respiratory chain electrons. Thus protects these proteins from oxidative-stress damage caused by reactive species of oxygen and chlorine generated by the host defense mechanisms. MsrPQ is essential for the maintenance of envelope integrity under bleach stress, rescuing a wide series of structurally unrelated periplasmic proteins from methionine oxidation. MsrQ provides electrons for reduction to the reductase catalytic subunit MsrP, using the quinone pool of the respiratory chain.</text>
</comment>
<dbReference type="Proteomes" id="UP000095347">
    <property type="component" value="Unassembled WGS sequence"/>
</dbReference>
<keyword evidence="7" id="KW-0249">Electron transport</keyword>
<name>A0A1E5Q8N1_9PROT</name>
<comment type="similarity">
    <text evidence="7">Belongs to the MsrQ family.</text>
</comment>
<feature type="transmembrane region" description="Helical" evidence="7">
    <location>
        <begin position="160"/>
        <end position="177"/>
    </location>
</feature>
<evidence type="ECO:0000256" key="2">
    <source>
        <dbReference type="ARBA" id="ARBA00022448"/>
    </source>
</evidence>
<comment type="cofactor">
    <cofactor evidence="7">
        <name>FMN</name>
        <dbReference type="ChEBI" id="CHEBI:58210"/>
    </cofactor>
    <text evidence="7">Binds 1 FMN per subunit.</text>
</comment>
<dbReference type="GO" id="GO:0009055">
    <property type="term" value="F:electron transfer activity"/>
    <property type="evidence" value="ECO:0007669"/>
    <property type="project" value="UniProtKB-UniRule"/>
</dbReference>
<dbReference type="GO" id="GO:0005886">
    <property type="term" value="C:plasma membrane"/>
    <property type="evidence" value="ECO:0007669"/>
    <property type="project" value="UniProtKB-SubCell"/>
</dbReference>
<keyword evidence="3 7" id="KW-0812">Transmembrane</keyword>
<keyword evidence="6 7" id="KW-0472">Membrane</keyword>
<dbReference type="GO" id="GO:0010181">
    <property type="term" value="F:FMN binding"/>
    <property type="evidence" value="ECO:0007669"/>
    <property type="project" value="UniProtKB-UniRule"/>
</dbReference>
<feature type="transmembrane region" description="Helical" evidence="7">
    <location>
        <begin position="61"/>
        <end position="82"/>
    </location>
</feature>
<sequence>MSTRTLTLPNSLSIQAPYRVTWWLMFTVMALPLAWLVGLGLTGGLGANPIEFINRYLGDWALRSLLVTLAATPLKILFGWVWPVRMRRMLGLWAFAYVALHLTNYVVIDNFFAWGDIWKDIVKRNFITVGMIAFLILLALAATSWNGAIRRLGAKSWKRLHRLVYVAAALGCLHYIWMVKADLLAPTVHSVILALLLSVRAWHIFRSQPR</sequence>
<evidence type="ECO:0000256" key="1">
    <source>
        <dbReference type="ARBA" id="ARBA00004141"/>
    </source>
</evidence>
<dbReference type="InterPro" id="IPR013130">
    <property type="entry name" value="Fe3_Rdtase_TM_dom"/>
</dbReference>
<evidence type="ECO:0000256" key="5">
    <source>
        <dbReference type="ARBA" id="ARBA00023004"/>
    </source>
</evidence>
<dbReference type="PANTHER" id="PTHR36964:SF1">
    <property type="entry name" value="PROTEIN-METHIONINE-SULFOXIDE REDUCTASE HEME-BINDING SUBUNIT MSRQ"/>
    <property type="match status" value="1"/>
</dbReference>